<dbReference type="Gene3D" id="2.60.40.790">
    <property type="match status" value="1"/>
</dbReference>
<evidence type="ECO:0000259" key="4">
    <source>
        <dbReference type="PROSITE" id="PS01031"/>
    </source>
</evidence>
<gene>
    <name evidence="5" type="ORF">PanWU01x14_078640</name>
</gene>
<dbReference type="EMBL" id="JXTB01000048">
    <property type="protein sequence ID" value="PON70838.1"/>
    <property type="molecule type" value="Genomic_DNA"/>
</dbReference>
<evidence type="ECO:0000313" key="6">
    <source>
        <dbReference type="Proteomes" id="UP000237105"/>
    </source>
</evidence>
<dbReference type="PROSITE" id="PS01031">
    <property type="entry name" value="SHSP"/>
    <property type="match status" value="1"/>
</dbReference>
<dbReference type="InterPro" id="IPR031107">
    <property type="entry name" value="Small_HSP"/>
</dbReference>
<evidence type="ECO:0000313" key="5">
    <source>
        <dbReference type="EMBL" id="PON70838.1"/>
    </source>
</evidence>
<protein>
    <submittedName>
        <fullName evidence="5">Small heat shock protein HSP</fullName>
    </submittedName>
</protein>
<organism evidence="5 6">
    <name type="scientific">Parasponia andersonii</name>
    <name type="common">Sponia andersonii</name>
    <dbReference type="NCBI Taxonomy" id="3476"/>
    <lineage>
        <taxon>Eukaryota</taxon>
        <taxon>Viridiplantae</taxon>
        <taxon>Streptophyta</taxon>
        <taxon>Embryophyta</taxon>
        <taxon>Tracheophyta</taxon>
        <taxon>Spermatophyta</taxon>
        <taxon>Magnoliopsida</taxon>
        <taxon>eudicotyledons</taxon>
        <taxon>Gunneridae</taxon>
        <taxon>Pentapetalae</taxon>
        <taxon>rosids</taxon>
        <taxon>fabids</taxon>
        <taxon>Rosales</taxon>
        <taxon>Cannabaceae</taxon>
        <taxon>Parasponia</taxon>
    </lineage>
</organism>
<accession>A0A2P5DC23</accession>
<evidence type="ECO:0000256" key="2">
    <source>
        <dbReference type="PROSITE-ProRule" id="PRU00285"/>
    </source>
</evidence>
<dbReference type="AlphaFoldDB" id="A0A2P5DC23"/>
<dbReference type="InterPro" id="IPR002068">
    <property type="entry name" value="A-crystallin/Hsp20_dom"/>
</dbReference>
<dbReference type="OrthoDB" id="2960525at2759"/>
<keyword evidence="1 5" id="KW-0346">Stress response</keyword>
<name>A0A2P5DC23_PARAD</name>
<keyword evidence="6" id="KW-1185">Reference proteome</keyword>
<sequence>MLIIPSFFHAQRNGGPLDLFVLDLWDPFKDLSSSLPTFFLDYSKERNAEKEDKNNTWHHVEHSGGKFMRWFRLPVNDKMDQVKAAIENGVLTVIVPKAEVEKPDIQTIEISG</sequence>
<dbReference type="SUPFAM" id="SSF49764">
    <property type="entry name" value="HSP20-like chaperones"/>
    <property type="match status" value="1"/>
</dbReference>
<reference evidence="6" key="1">
    <citation type="submission" date="2016-06" db="EMBL/GenBank/DDBJ databases">
        <title>Parallel loss of symbiosis genes in relatives of nitrogen-fixing non-legume Parasponia.</title>
        <authorList>
            <person name="Van Velzen R."/>
            <person name="Holmer R."/>
            <person name="Bu F."/>
            <person name="Rutten L."/>
            <person name="Van Zeijl A."/>
            <person name="Liu W."/>
            <person name="Santuari L."/>
            <person name="Cao Q."/>
            <person name="Sharma T."/>
            <person name="Shen D."/>
            <person name="Roswanjaya Y."/>
            <person name="Wardhani T."/>
            <person name="Kalhor M.S."/>
            <person name="Jansen J."/>
            <person name="Van den Hoogen J."/>
            <person name="Gungor B."/>
            <person name="Hartog M."/>
            <person name="Hontelez J."/>
            <person name="Verver J."/>
            <person name="Yang W.-C."/>
            <person name="Schijlen E."/>
            <person name="Repin R."/>
            <person name="Schilthuizen M."/>
            <person name="Schranz E."/>
            <person name="Heidstra R."/>
            <person name="Miyata K."/>
            <person name="Fedorova E."/>
            <person name="Kohlen W."/>
            <person name="Bisseling T."/>
            <person name="Smit S."/>
            <person name="Geurts R."/>
        </authorList>
    </citation>
    <scope>NUCLEOTIDE SEQUENCE [LARGE SCALE GENOMIC DNA]</scope>
    <source>
        <strain evidence="6">cv. WU1-14</strain>
    </source>
</reference>
<dbReference type="Proteomes" id="UP000237105">
    <property type="component" value="Unassembled WGS sequence"/>
</dbReference>
<evidence type="ECO:0000256" key="1">
    <source>
        <dbReference type="ARBA" id="ARBA00023016"/>
    </source>
</evidence>
<feature type="domain" description="SHSP" evidence="4">
    <location>
        <begin position="1"/>
        <end position="112"/>
    </location>
</feature>
<comment type="similarity">
    <text evidence="2 3">Belongs to the small heat shock protein (HSP20) family.</text>
</comment>
<evidence type="ECO:0000256" key="3">
    <source>
        <dbReference type="RuleBase" id="RU003616"/>
    </source>
</evidence>
<comment type="caution">
    <text evidence="5">The sequence shown here is derived from an EMBL/GenBank/DDBJ whole genome shotgun (WGS) entry which is preliminary data.</text>
</comment>
<proteinExistence type="inferred from homology"/>
<dbReference type="InterPro" id="IPR008978">
    <property type="entry name" value="HSP20-like_chaperone"/>
</dbReference>
<dbReference type="PANTHER" id="PTHR11527">
    <property type="entry name" value="HEAT-SHOCK PROTEIN 20 FAMILY MEMBER"/>
    <property type="match status" value="1"/>
</dbReference>
<dbReference type="Pfam" id="PF00011">
    <property type="entry name" value="HSP20"/>
    <property type="match status" value="1"/>
</dbReference>